<dbReference type="CDD" id="cd08771">
    <property type="entry name" value="DLP_1"/>
    <property type="match status" value="1"/>
</dbReference>
<feature type="compositionally biased region" description="Basic residues" evidence="3">
    <location>
        <begin position="776"/>
        <end position="785"/>
    </location>
</feature>
<dbReference type="Gene3D" id="3.40.50.300">
    <property type="entry name" value="P-loop containing nucleotide triphosphate hydrolases"/>
    <property type="match status" value="1"/>
</dbReference>
<organism evidence="6 7">
    <name type="scientific">Plectosphaerella cucumerina</name>
    <dbReference type="NCBI Taxonomy" id="40658"/>
    <lineage>
        <taxon>Eukaryota</taxon>
        <taxon>Fungi</taxon>
        <taxon>Dikarya</taxon>
        <taxon>Ascomycota</taxon>
        <taxon>Pezizomycotina</taxon>
        <taxon>Sordariomycetes</taxon>
        <taxon>Hypocreomycetidae</taxon>
        <taxon>Glomerellales</taxon>
        <taxon>Plectosphaerellaceae</taxon>
        <taxon>Plectosphaerella</taxon>
    </lineage>
</organism>
<dbReference type="PRINTS" id="PR00195">
    <property type="entry name" value="DYNAMIN"/>
</dbReference>
<dbReference type="InterPro" id="IPR020850">
    <property type="entry name" value="GED_dom"/>
</dbReference>
<protein>
    <submittedName>
        <fullName evidence="6">P-loop containing nucleoside triphosphate hydrolase protein</fullName>
    </submittedName>
</protein>
<gene>
    <name evidence="6" type="ORF">B0T11DRAFT_230683</name>
</gene>
<dbReference type="Proteomes" id="UP000813385">
    <property type="component" value="Unassembled WGS sequence"/>
</dbReference>
<feature type="domain" description="GED" evidence="4">
    <location>
        <begin position="605"/>
        <end position="696"/>
    </location>
</feature>
<dbReference type="GO" id="GO:0000266">
    <property type="term" value="P:mitochondrial fission"/>
    <property type="evidence" value="ECO:0007669"/>
    <property type="project" value="TreeGrafter"/>
</dbReference>
<dbReference type="EMBL" id="JAGPXD010000005">
    <property type="protein sequence ID" value="KAH7354510.1"/>
    <property type="molecule type" value="Genomic_DNA"/>
</dbReference>
<dbReference type="InterPro" id="IPR027417">
    <property type="entry name" value="P-loop_NTPase"/>
</dbReference>
<proteinExistence type="predicted"/>
<evidence type="ECO:0000313" key="6">
    <source>
        <dbReference type="EMBL" id="KAH7354510.1"/>
    </source>
</evidence>
<evidence type="ECO:0000256" key="1">
    <source>
        <dbReference type="ARBA" id="ARBA00022741"/>
    </source>
</evidence>
<dbReference type="PROSITE" id="PS51388">
    <property type="entry name" value="GED"/>
    <property type="match status" value="1"/>
</dbReference>
<evidence type="ECO:0000256" key="3">
    <source>
        <dbReference type="SAM" id="MobiDB-lite"/>
    </source>
</evidence>
<evidence type="ECO:0000259" key="4">
    <source>
        <dbReference type="PROSITE" id="PS51388"/>
    </source>
</evidence>
<dbReference type="GO" id="GO:0016020">
    <property type="term" value="C:membrane"/>
    <property type="evidence" value="ECO:0007669"/>
    <property type="project" value="TreeGrafter"/>
</dbReference>
<dbReference type="PROSITE" id="PS51718">
    <property type="entry name" value="G_DYNAMIN_2"/>
    <property type="match status" value="1"/>
</dbReference>
<dbReference type="Pfam" id="PF01031">
    <property type="entry name" value="Dynamin_M"/>
    <property type="match status" value="1"/>
</dbReference>
<sequence>METSMTATSIAVGDHRGLLDIIDSLRSQGVSHYVDLPEIIVCGDQSAGKSSVLEAISGMPFPTKDGLCTRFATELVLRRGCEVNTKVSITPGEDRFGEDKERLESWHPEASINKEGLGAVTDEAKRAMADPTGTGEFYEDILRIEVTGPGLPHLTMMDLPGLFRRGNKEQFDTDVGIVRGMVERYMARPRSIILTVVSAKYEYVLQEVTLMAKLADPDGLRTMGLITKPDTLDVGSESESYFVRLAQNLEEELRLGWHVLKNRKFEERDVTSAERDAIESEFFSQGLWDSIDSSHCGVAALKLRLSTILKDQILVQLPSLVQDVEEGIQDCVVRLNRLGPVRGTSQQQLSYLLRISEEYTSLVTQAVEGTYTDRFFGNRKKIDKFPTRLRAVVQNRLLDFATEMRLSGHSQNIVDSDGEDEGDREVRDVPRIARSEYLDEVAHRLKFSKGRELPGLFNPLIVSDLFVEQCEPWGRIARLLVDDILESAHLTTQLIVEHITTKDVAEGVLKLVRQEIDGLKIGLDAKVNALLASAVQHPITYNPQLTENVQRIQQARNKRAIKKLVDKTFGSHRFDKPDSKISLNPIELLELLGEGFEPDMERFGSALAVDYMETYYKVAVRRFIDDMSILAIEDCLISKLSMLFRSSNVLKMRDEEIARLAGETLESALERRRLEAKRGILETGLQGLKSLHRRRNTVSPNNADQVASEDSQQLSVMTPSRSEKASIPPDSGEAPRAMNPDEASPSPAMVATPPPIDGWLTRTGLQSDMEDIWAPRPKKGKKKASGHGTVDPPADQEWGH</sequence>
<evidence type="ECO:0000256" key="2">
    <source>
        <dbReference type="ARBA" id="ARBA00023134"/>
    </source>
</evidence>
<dbReference type="InterPro" id="IPR000375">
    <property type="entry name" value="Dynamin_stalk"/>
</dbReference>
<dbReference type="GO" id="GO:0005739">
    <property type="term" value="C:mitochondrion"/>
    <property type="evidence" value="ECO:0007669"/>
    <property type="project" value="TreeGrafter"/>
</dbReference>
<dbReference type="GO" id="GO:0016559">
    <property type="term" value="P:peroxisome fission"/>
    <property type="evidence" value="ECO:0007669"/>
    <property type="project" value="TreeGrafter"/>
</dbReference>
<dbReference type="PANTHER" id="PTHR11566">
    <property type="entry name" value="DYNAMIN"/>
    <property type="match status" value="1"/>
</dbReference>
<dbReference type="GO" id="GO:0048312">
    <property type="term" value="P:intracellular distribution of mitochondria"/>
    <property type="evidence" value="ECO:0007669"/>
    <property type="project" value="TreeGrafter"/>
</dbReference>
<dbReference type="OrthoDB" id="415706at2759"/>
<dbReference type="GO" id="GO:0008017">
    <property type="term" value="F:microtubule binding"/>
    <property type="evidence" value="ECO:0007669"/>
    <property type="project" value="TreeGrafter"/>
</dbReference>
<dbReference type="Pfam" id="PF00350">
    <property type="entry name" value="Dynamin_N"/>
    <property type="match status" value="1"/>
</dbReference>
<dbReference type="InterPro" id="IPR001401">
    <property type="entry name" value="Dynamin_GTPase"/>
</dbReference>
<dbReference type="FunFam" id="3.40.50.300:FF:001425">
    <property type="entry name" value="Dynamin GTPase, putative"/>
    <property type="match status" value="1"/>
</dbReference>
<dbReference type="InterPro" id="IPR045063">
    <property type="entry name" value="Dynamin_N"/>
</dbReference>
<keyword evidence="2" id="KW-0342">GTP-binding</keyword>
<dbReference type="GO" id="GO:0003924">
    <property type="term" value="F:GTPase activity"/>
    <property type="evidence" value="ECO:0007669"/>
    <property type="project" value="InterPro"/>
</dbReference>
<reference evidence="6" key="1">
    <citation type="journal article" date="2021" name="Nat. Commun.">
        <title>Genetic determinants of endophytism in the Arabidopsis root mycobiome.</title>
        <authorList>
            <person name="Mesny F."/>
            <person name="Miyauchi S."/>
            <person name="Thiergart T."/>
            <person name="Pickel B."/>
            <person name="Atanasova L."/>
            <person name="Karlsson M."/>
            <person name="Huettel B."/>
            <person name="Barry K.W."/>
            <person name="Haridas S."/>
            <person name="Chen C."/>
            <person name="Bauer D."/>
            <person name="Andreopoulos W."/>
            <person name="Pangilinan J."/>
            <person name="LaButti K."/>
            <person name="Riley R."/>
            <person name="Lipzen A."/>
            <person name="Clum A."/>
            <person name="Drula E."/>
            <person name="Henrissat B."/>
            <person name="Kohler A."/>
            <person name="Grigoriev I.V."/>
            <person name="Martin F.M."/>
            <person name="Hacquard S."/>
        </authorList>
    </citation>
    <scope>NUCLEOTIDE SEQUENCE</scope>
    <source>
        <strain evidence="6">MPI-CAGE-AT-0016</strain>
    </source>
</reference>
<dbReference type="InterPro" id="IPR030381">
    <property type="entry name" value="G_DYNAMIN_dom"/>
</dbReference>
<feature type="domain" description="Dynamin-type G" evidence="5">
    <location>
        <begin position="33"/>
        <end position="318"/>
    </location>
</feature>
<name>A0A8K0T9T4_9PEZI</name>
<keyword evidence="7" id="KW-1185">Reference proteome</keyword>
<accession>A0A8K0T9T4</accession>
<feature type="compositionally biased region" description="Polar residues" evidence="3">
    <location>
        <begin position="697"/>
        <end position="720"/>
    </location>
</feature>
<keyword evidence="1" id="KW-0547">Nucleotide-binding</keyword>
<evidence type="ECO:0000313" key="7">
    <source>
        <dbReference type="Proteomes" id="UP000813385"/>
    </source>
</evidence>
<keyword evidence="6" id="KW-0378">Hydrolase</keyword>
<dbReference type="PANTHER" id="PTHR11566:SF149">
    <property type="entry name" value="GTPASE, PUTATIVE (AFU_ORTHOLOGUE AFUA_6G11890)-RELATED"/>
    <property type="match status" value="1"/>
</dbReference>
<dbReference type="InterPro" id="IPR022812">
    <property type="entry name" value="Dynamin"/>
</dbReference>
<evidence type="ECO:0000259" key="5">
    <source>
        <dbReference type="PROSITE" id="PS51718"/>
    </source>
</evidence>
<dbReference type="GO" id="GO:0006897">
    <property type="term" value="P:endocytosis"/>
    <property type="evidence" value="ECO:0007669"/>
    <property type="project" value="TreeGrafter"/>
</dbReference>
<dbReference type="GO" id="GO:0005874">
    <property type="term" value="C:microtubule"/>
    <property type="evidence" value="ECO:0007669"/>
    <property type="project" value="TreeGrafter"/>
</dbReference>
<dbReference type="SUPFAM" id="SSF52540">
    <property type="entry name" value="P-loop containing nucleoside triphosphate hydrolases"/>
    <property type="match status" value="1"/>
</dbReference>
<feature type="region of interest" description="Disordered" evidence="3">
    <location>
        <begin position="694"/>
        <end position="800"/>
    </location>
</feature>
<dbReference type="SMART" id="SM00053">
    <property type="entry name" value="DYNc"/>
    <property type="match status" value="1"/>
</dbReference>
<dbReference type="AlphaFoldDB" id="A0A8K0T9T4"/>
<dbReference type="GO" id="GO:0005525">
    <property type="term" value="F:GTP binding"/>
    <property type="evidence" value="ECO:0007669"/>
    <property type="project" value="InterPro"/>
</dbReference>
<comment type="caution">
    <text evidence="6">The sequence shown here is derived from an EMBL/GenBank/DDBJ whole genome shotgun (WGS) entry which is preliminary data.</text>
</comment>